<evidence type="ECO:0000256" key="2">
    <source>
        <dbReference type="SAM" id="SignalP"/>
    </source>
</evidence>
<feature type="compositionally biased region" description="Acidic residues" evidence="1">
    <location>
        <begin position="204"/>
        <end position="223"/>
    </location>
</feature>
<dbReference type="OrthoDB" id="2690847at2759"/>
<dbReference type="STRING" id="930991.A0A0D0DE95"/>
<keyword evidence="4" id="KW-1185">Reference proteome</keyword>
<feature type="chain" id="PRO_5013266331" evidence="2">
    <location>
        <begin position="16"/>
        <end position="327"/>
    </location>
</feature>
<organism evidence="3 4">
    <name type="scientific">Paxillus rubicundulus Ve08.2h10</name>
    <dbReference type="NCBI Taxonomy" id="930991"/>
    <lineage>
        <taxon>Eukaryota</taxon>
        <taxon>Fungi</taxon>
        <taxon>Dikarya</taxon>
        <taxon>Basidiomycota</taxon>
        <taxon>Agaricomycotina</taxon>
        <taxon>Agaricomycetes</taxon>
        <taxon>Agaricomycetidae</taxon>
        <taxon>Boletales</taxon>
        <taxon>Paxilineae</taxon>
        <taxon>Paxillaceae</taxon>
        <taxon>Paxillus</taxon>
    </lineage>
</organism>
<gene>
    <name evidence="3" type="ORF">PAXRUDRAFT_11244</name>
</gene>
<sequence>MLLKIFALLLQKASGTDDKKLAEAKAILEAKDFKHTLKHRITACLLSPNLTTYVTDTTDHIMMFMQEHNDLFKVPKIFFEDTELNKSLKKLVTDTLAACQGQIKSWLIKSLCQGNSIMDVLQALSMGNMEINATHWTCFSFLRFCLQIFLIGTCSFSKVSLPVLFMPNLVNYLHMDLYDIVQDVSGFSVEDLTKMHQLKPSNENNDEDYLGDADTEGETDDEYRDANVGGSSQGQGREGDSEGLIGHRDLEDQAMEQTDKGEMDYRDEGKGKDNDEGETLNNKCLEQCQQFAKENSTTPAEYEKVLGRILAARSHQLPGTQEIQQAA</sequence>
<evidence type="ECO:0000313" key="3">
    <source>
        <dbReference type="EMBL" id="KIK95777.1"/>
    </source>
</evidence>
<feature type="compositionally biased region" description="Basic and acidic residues" evidence="1">
    <location>
        <begin position="237"/>
        <end position="274"/>
    </location>
</feature>
<name>A0A0D0DE95_9AGAM</name>
<dbReference type="HOGENOM" id="CLU_850203_0_0_1"/>
<feature type="signal peptide" evidence="2">
    <location>
        <begin position="1"/>
        <end position="15"/>
    </location>
</feature>
<dbReference type="Proteomes" id="UP000054538">
    <property type="component" value="Unassembled WGS sequence"/>
</dbReference>
<reference evidence="4" key="2">
    <citation type="submission" date="2015-01" db="EMBL/GenBank/DDBJ databases">
        <title>Evolutionary Origins and Diversification of the Mycorrhizal Mutualists.</title>
        <authorList>
            <consortium name="DOE Joint Genome Institute"/>
            <consortium name="Mycorrhizal Genomics Consortium"/>
            <person name="Kohler A."/>
            <person name="Kuo A."/>
            <person name="Nagy L.G."/>
            <person name="Floudas D."/>
            <person name="Copeland A."/>
            <person name="Barry K.W."/>
            <person name="Cichocki N."/>
            <person name="Veneault-Fourrey C."/>
            <person name="LaButti K."/>
            <person name="Lindquist E.A."/>
            <person name="Lipzen A."/>
            <person name="Lundell T."/>
            <person name="Morin E."/>
            <person name="Murat C."/>
            <person name="Riley R."/>
            <person name="Ohm R."/>
            <person name="Sun H."/>
            <person name="Tunlid A."/>
            <person name="Henrissat B."/>
            <person name="Grigoriev I.V."/>
            <person name="Hibbett D.S."/>
            <person name="Martin F."/>
        </authorList>
    </citation>
    <scope>NUCLEOTIDE SEQUENCE [LARGE SCALE GENOMIC DNA]</scope>
    <source>
        <strain evidence="4">Ve08.2h10</strain>
    </source>
</reference>
<reference evidence="3 4" key="1">
    <citation type="submission" date="2014-04" db="EMBL/GenBank/DDBJ databases">
        <authorList>
            <consortium name="DOE Joint Genome Institute"/>
            <person name="Kuo A."/>
            <person name="Kohler A."/>
            <person name="Jargeat P."/>
            <person name="Nagy L.G."/>
            <person name="Floudas D."/>
            <person name="Copeland A."/>
            <person name="Barry K.W."/>
            <person name="Cichocki N."/>
            <person name="Veneault-Fourrey C."/>
            <person name="LaButti K."/>
            <person name="Lindquist E.A."/>
            <person name="Lipzen A."/>
            <person name="Lundell T."/>
            <person name="Morin E."/>
            <person name="Murat C."/>
            <person name="Sun H."/>
            <person name="Tunlid A."/>
            <person name="Henrissat B."/>
            <person name="Grigoriev I.V."/>
            <person name="Hibbett D.S."/>
            <person name="Martin F."/>
            <person name="Nordberg H.P."/>
            <person name="Cantor M.N."/>
            <person name="Hua S.X."/>
        </authorList>
    </citation>
    <scope>NUCLEOTIDE SEQUENCE [LARGE SCALE GENOMIC DNA]</scope>
    <source>
        <strain evidence="3 4">Ve08.2h10</strain>
    </source>
</reference>
<evidence type="ECO:0000256" key="1">
    <source>
        <dbReference type="SAM" id="MobiDB-lite"/>
    </source>
</evidence>
<proteinExistence type="predicted"/>
<dbReference type="InParanoid" id="A0A0D0DE95"/>
<keyword evidence="2" id="KW-0732">Signal</keyword>
<dbReference type="AlphaFoldDB" id="A0A0D0DE95"/>
<feature type="region of interest" description="Disordered" evidence="1">
    <location>
        <begin position="198"/>
        <end position="279"/>
    </location>
</feature>
<evidence type="ECO:0000313" key="4">
    <source>
        <dbReference type="Proteomes" id="UP000054538"/>
    </source>
</evidence>
<dbReference type="EMBL" id="KN825022">
    <property type="protein sequence ID" value="KIK95777.1"/>
    <property type="molecule type" value="Genomic_DNA"/>
</dbReference>
<protein>
    <submittedName>
        <fullName evidence="3">Uncharacterized protein</fullName>
    </submittedName>
</protein>
<accession>A0A0D0DE95</accession>